<dbReference type="EMBL" id="JJML01000061">
    <property type="protein sequence ID" value="KGF71640.1"/>
    <property type="molecule type" value="Genomic_DNA"/>
</dbReference>
<dbReference type="AlphaFoldDB" id="A0A098TGE7"/>
<dbReference type="Gene3D" id="3.30.565.10">
    <property type="entry name" value="Histidine kinase-like ATPase, C-terminal domain"/>
    <property type="match status" value="1"/>
</dbReference>
<dbReference type="Proteomes" id="UP000030170">
    <property type="component" value="Unassembled WGS sequence"/>
</dbReference>
<evidence type="ECO:0000313" key="2">
    <source>
        <dbReference type="Proteomes" id="UP000030170"/>
    </source>
</evidence>
<accession>A0A098TGE7</accession>
<dbReference type="STRING" id="1497020.DO97_17045"/>
<organism evidence="1 2">
    <name type="scientific">Neosynechococcus sphagnicola sy1</name>
    <dbReference type="NCBI Taxonomy" id="1497020"/>
    <lineage>
        <taxon>Bacteria</taxon>
        <taxon>Bacillati</taxon>
        <taxon>Cyanobacteriota</taxon>
        <taxon>Cyanophyceae</taxon>
        <taxon>Neosynechococcales</taxon>
        <taxon>Neosynechococcaceae</taxon>
        <taxon>Neosynechococcus</taxon>
    </lineage>
</organism>
<proteinExistence type="predicted"/>
<protein>
    <recommendedName>
        <fullName evidence="3">Histidine kinase</fullName>
    </recommendedName>
</protein>
<dbReference type="SUPFAM" id="SSF55874">
    <property type="entry name" value="ATPase domain of HSP90 chaperone/DNA topoisomerase II/histidine kinase"/>
    <property type="match status" value="1"/>
</dbReference>
<evidence type="ECO:0008006" key="3">
    <source>
        <dbReference type="Google" id="ProtNLM"/>
    </source>
</evidence>
<reference evidence="1 2" key="1">
    <citation type="journal article" date="2014" name="Mol. Ecol.">
        <title>Evolution of Synechococcus.</title>
        <authorList>
            <person name="Dvorak P."/>
            <person name="Casamatta D."/>
            <person name="Hasler P."/>
            <person name="Poulickova A."/>
            <person name="Ondrej V."/>
            <person name="Sanges R."/>
        </authorList>
    </citation>
    <scope>NUCLEOTIDE SEQUENCE [LARGE SCALE GENOMIC DNA]</scope>
    <source>
        <strain evidence="1 2">CAUP A 1101</strain>
    </source>
</reference>
<evidence type="ECO:0000313" key="1">
    <source>
        <dbReference type="EMBL" id="KGF71640.1"/>
    </source>
</evidence>
<sequence>MQRELETHAKILTALEQRVARSLHELETHLIHFQDAQGECGWHAPLDQLQAEVDGLCDLLSDAILLQKLEAGKVKVSLEVLDLQPLLVAASRHLLQPRPGGCQFICDLQAPLLPVLADQELTEAVIVDLLSRALRYSDAQATVRLEAAITDTHLNLHITSHRFAPCEGQDFAPEIALCRKRIQIQNVSIVCRPDVSGYYTVTLSFPLAAG</sequence>
<comment type="caution">
    <text evidence="1">The sequence shown here is derived from an EMBL/GenBank/DDBJ whole genome shotgun (WGS) entry which is preliminary data.</text>
</comment>
<gene>
    <name evidence="1" type="ORF">DO97_17045</name>
</gene>
<dbReference type="InterPro" id="IPR036890">
    <property type="entry name" value="HATPase_C_sf"/>
</dbReference>
<keyword evidence="2" id="KW-1185">Reference proteome</keyword>
<name>A0A098TGE7_9CYAN</name>